<dbReference type="AlphaFoldDB" id="A0A5N5FZ72"/>
<reference evidence="3 4" key="1">
    <citation type="submission" date="2019-09" db="EMBL/GenBank/DDBJ databases">
        <authorList>
            <person name="Ou C."/>
        </authorList>
    </citation>
    <scope>NUCLEOTIDE SEQUENCE [LARGE SCALE GENOMIC DNA]</scope>
    <source>
        <strain evidence="3">S2</strain>
        <tissue evidence="3">Leaf</tissue>
    </source>
</reference>
<dbReference type="Pfam" id="PF14244">
    <property type="entry name" value="Retrotran_gag_3"/>
    <property type="match status" value="1"/>
</dbReference>
<protein>
    <recommendedName>
        <fullName evidence="2">Retrotransposon Copia-like N-terminal domain-containing protein</fullName>
    </recommendedName>
</protein>
<dbReference type="EMBL" id="SMOL01000559">
    <property type="protein sequence ID" value="KAB2606442.1"/>
    <property type="molecule type" value="Genomic_DNA"/>
</dbReference>
<dbReference type="PANTHER" id="PTHR37610:SF40">
    <property type="entry name" value="OS01G0909600 PROTEIN"/>
    <property type="match status" value="1"/>
</dbReference>
<keyword evidence="4" id="KW-1185">Reference proteome</keyword>
<name>A0A5N5FZ72_9ROSA</name>
<gene>
    <name evidence="3" type="ORF">D8674_006159</name>
</gene>
<comment type="caution">
    <text evidence="3">The sequence shown here is derived from an EMBL/GenBank/DDBJ whole genome shotgun (WGS) entry which is preliminary data.</text>
</comment>
<evidence type="ECO:0000256" key="1">
    <source>
        <dbReference type="SAM" id="MobiDB-lite"/>
    </source>
</evidence>
<evidence type="ECO:0000313" key="4">
    <source>
        <dbReference type="Proteomes" id="UP000327157"/>
    </source>
</evidence>
<evidence type="ECO:0000259" key="2">
    <source>
        <dbReference type="Pfam" id="PF14244"/>
    </source>
</evidence>
<feature type="domain" description="Retrotransposon Copia-like N-terminal" evidence="2">
    <location>
        <begin position="31"/>
        <end position="70"/>
    </location>
</feature>
<proteinExistence type="predicted"/>
<accession>A0A5N5FZ72</accession>
<reference evidence="4" key="2">
    <citation type="submission" date="2019-10" db="EMBL/GenBank/DDBJ databases">
        <title>A de novo genome assembly of a pear dwarfing rootstock.</title>
        <authorList>
            <person name="Wang F."/>
            <person name="Wang J."/>
            <person name="Li S."/>
            <person name="Zhang Y."/>
            <person name="Fang M."/>
            <person name="Ma L."/>
            <person name="Zhao Y."/>
            <person name="Jiang S."/>
        </authorList>
    </citation>
    <scope>NUCLEOTIDE SEQUENCE [LARGE SCALE GENOMIC DNA]</scope>
</reference>
<dbReference type="Proteomes" id="UP000327157">
    <property type="component" value="Chromosome 11"/>
</dbReference>
<reference evidence="3 4" key="3">
    <citation type="submission" date="2019-11" db="EMBL/GenBank/DDBJ databases">
        <title>A de novo genome assembly of a pear dwarfing rootstock.</title>
        <authorList>
            <person name="Wang F."/>
            <person name="Wang J."/>
            <person name="Li S."/>
            <person name="Zhang Y."/>
            <person name="Fang M."/>
            <person name="Ma L."/>
            <person name="Zhao Y."/>
            <person name="Jiang S."/>
        </authorList>
    </citation>
    <scope>NUCLEOTIDE SEQUENCE [LARGE SCALE GENOMIC DNA]</scope>
    <source>
        <strain evidence="3">S2</strain>
        <tissue evidence="3">Leaf</tissue>
    </source>
</reference>
<evidence type="ECO:0000313" key="3">
    <source>
        <dbReference type="EMBL" id="KAB2606442.1"/>
    </source>
</evidence>
<sequence length="140" mass="15888">MAEENSYSFGDENSQIPSSSTVSEVDVNPNQRLSSVLLNEFNYLPWSRAVSLALGGRSKLGFINGSIEVPDVSSPTYEIWLCKDQLVMSWLLNSMERKLAEIFSYSESSFKLWETVKEMYGSQNNDARVFQLKKNISNIQ</sequence>
<dbReference type="OrthoDB" id="1724808at2759"/>
<dbReference type="InterPro" id="IPR029472">
    <property type="entry name" value="Copia-like_N"/>
</dbReference>
<organism evidence="3 4">
    <name type="scientific">Pyrus ussuriensis x Pyrus communis</name>
    <dbReference type="NCBI Taxonomy" id="2448454"/>
    <lineage>
        <taxon>Eukaryota</taxon>
        <taxon>Viridiplantae</taxon>
        <taxon>Streptophyta</taxon>
        <taxon>Embryophyta</taxon>
        <taxon>Tracheophyta</taxon>
        <taxon>Spermatophyta</taxon>
        <taxon>Magnoliopsida</taxon>
        <taxon>eudicotyledons</taxon>
        <taxon>Gunneridae</taxon>
        <taxon>Pentapetalae</taxon>
        <taxon>rosids</taxon>
        <taxon>fabids</taxon>
        <taxon>Rosales</taxon>
        <taxon>Rosaceae</taxon>
        <taxon>Amygdaloideae</taxon>
        <taxon>Maleae</taxon>
        <taxon>Pyrus</taxon>
    </lineage>
</organism>
<dbReference type="PANTHER" id="PTHR37610">
    <property type="entry name" value="CCHC-TYPE DOMAIN-CONTAINING PROTEIN"/>
    <property type="match status" value="1"/>
</dbReference>
<feature type="region of interest" description="Disordered" evidence="1">
    <location>
        <begin position="1"/>
        <end position="23"/>
    </location>
</feature>